<dbReference type="Gene3D" id="1.20.1250.20">
    <property type="entry name" value="MFS general substrate transporter like domains"/>
    <property type="match status" value="1"/>
</dbReference>
<dbReference type="AlphaFoldDB" id="A0A1Q8THA5"/>
<evidence type="ECO:0000256" key="4">
    <source>
        <dbReference type="ARBA" id="ARBA00022475"/>
    </source>
</evidence>
<dbReference type="STRING" id="223900.GCA_000821045_02628"/>
<feature type="transmembrane region" description="Helical" evidence="8">
    <location>
        <begin position="12"/>
        <end position="34"/>
    </location>
</feature>
<keyword evidence="7 8" id="KW-0472">Membrane</keyword>
<feature type="transmembrane region" description="Helical" evidence="8">
    <location>
        <begin position="78"/>
        <end position="97"/>
    </location>
</feature>
<dbReference type="EMBL" id="MSDQ01000003">
    <property type="protein sequence ID" value="OLO13069.1"/>
    <property type="molecule type" value="Genomic_DNA"/>
</dbReference>
<evidence type="ECO:0000256" key="3">
    <source>
        <dbReference type="ARBA" id="ARBA00022448"/>
    </source>
</evidence>
<evidence type="ECO:0000256" key="2">
    <source>
        <dbReference type="ARBA" id="ARBA00008335"/>
    </source>
</evidence>
<dbReference type="PANTHER" id="PTHR43271:SF1">
    <property type="entry name" value="INNER MEMBRANE TRANSPORT PROTEIN YNFM"/>
    <property type="match status" value="1"/>
</dbReference>
<feature type="transmembrane region" description="Helical" evidence="8">
    <location>
        <begin position="216"/>
        <end position="236"/>
    </location>
</feature>
<evidence type="ECO:0000256" key="6">
    <source>
        <dbReference type="ARBA" id="ARBA00022989"/>
    </source>
</evidence>
<dbReference type="InterPro" id="IPR011701">
    <property type="entry name" value="MFS"/>
</dbReference>
<feature type="domain" description="Major facilitator superfamily (MFS) profile" evidence="9">
    <location>
        <begin position="12"/>
        <end position="390"/>
    </location>
</feature>
<evidence type="ECO:0000256" key="8">
    <source>
        <dbReference type="SAM" id="Phobius"/>
    </source>
</evidence>
<feature type="transmembrane region" description="Helical" evidence="8">
    <location>
        <begin position="368"/>
        <end position="387"/>
    </location>
</feature>
<sequence>MIEPRTRAWWRATLALCLGSFTVFINLYVLQPLLPAIRESFEVSTLAAGSAMSVSMLTLALSLLFYGPLSDAIGRAAIMRVTLVLASLCTLVMAFAPNFASLLALRALQGFLLGGLPAVAIAWMGDEFNKPALLLAVGLYISGNTLGGIGGRVIGGTVAEHWGWHSSFVAIACLSLACTWVFWRALPPARQFRPSPLRVGQAARDMQGHLRDPRLIAAYLIGGFNFFIFINQYSYVTFRLSGAPFSLTSQWLGLIFLTYLGGTVGSALSGRIAQRLSQPTCMMLGIGILMSGSLLTLIPSLITIIVGLTVNAVGFFLAHSMASSWVGRHALRARGSASSLYLVFYYLGASLGGFYLEPFWARWQWSGVIAASLLVLLGTFNVAAWLWRRERRIADMPAAT</sequence>
<dbReference type="Proteomes" id="UP000186806">
    <property type="component" value="Unassembled WGS sequence"/>
</dbReference>
<dbReference type="PROSITE" id="PS50850">
    <property type="entry name" value="MFS"/>
    <property type="match status" value="1"/>
</dbReference>
<feature type="transmembrane region" description="Helical" evidence="8">
    <location>
        <begin position="132"/>
        <end position="150"/>
    </location>
</feature>
<accession>A0A1Q8THA5</accession>
<dbReference type="GO" id="GO:0022857">
    <property type="term" value="F:transmembrane transporter activity"/>
    <property type="evidence" value="ECO:0007669"/>
    <property type="project" value="InterPro"/>
</dbReference>
<evidence type="ECO:0000256" key="1">
    <source>
        <dbReference type="ARBA" id="ARBA00004651"/>
    </source>
</evidence>
<comment type="caution">
    <text evidence="10">The sequence shown here is derived from an EMBL/GenBank/DDBJ whole genome shotgun (WGS) entry which is preliminary data.</text>
</comment>
<name>A0A1Q8THA5_9GAMM</name>
<feature type="transmembrane region" description="Helical" evidence="8">
    <location>
        <begin position="280"/>
        <end position="298"/>
    </location>
</feature>
<keyword evidence="6 8" id="KW-1133">Transmembrane helix</keyword>
<proteinExistence type="inferred from homology"/>
<feature type="transmembrane region" description="Helical" evidence="8">
    <location>
        <begin position="162"/>
        <end position="183"/>
    </location>
</feature>
<evidence type="ECO:0000313" key="11">
    <source>
        <dbReference type="Proteomes" id="UP000186806"/>
    </source>
</evidence>
<keyword evidence="5 8" id="KW-0812">Transmembrane</keyword>
<feature type="transmembrane region" description="Helical" evidence="8">
    <location>
        <begin position="338"/>
        <end position="356"/>
    </location>
</feature>
<reference evidence="10 11" key="1">
    <citation type="submission" date="2016-12" db="EMBL/GenBank/DDBJ databases">
        <title>Draft genome sequences of strains Salinicola socius SMB35, Salinicola sp. MH3R3-1 and Chromohalobacter sp. SMB17 from the Verkhnekamsk potash mining region of Russia.</title>
        <authorList>
            <person name="Mavrodi D.V."/>
            <person name="Olsson B.E."/>
            <person name="Korsakova E.S."/>
            <person name="Pyankova A."/>
            <person name="Mavrodi O.V."/>
            <person name="Plotnikova E.G."/>
        </authorList>
    </citation>
    <scope>NUCLEOTIDE SEQUENCE [LARGE SCALE GENOMIC DNA]</scope>
    <source>
        <strain evidence="10 11">SMB17</strain>
    </source>
</reference>
<comment type="similarity">
    <text evidence="2">Belongs to the major facilitator superfamily.</text>
</comment>
<protein>
    <submittedName>
        <fullName evidence="10">MFS transporter</fullName>
    </submittedName>
</protein>
<dbReference type="InterPro" id="IPR036259">
    <property type="entry name" value="MFS_trans_sf"/>
</dbReference>
<feature type="transmembrane region" description="Helical" evidence="8">
    <location>
        <begin position="248"/>
        <end position="268"/>
    </location>
</feature>
<evidence type="ECO:0000256" key="5">
    <source>
        <dbReference type="ARBA" id="ARBA00022692"/>
    </source>
</evidence>
<comment type="subcellular location">
    <subcellularLocation>
        <location evidence="1">Cell membrane</location>
        <topology evidence="1">Multi-pass membrane protein</topology>
    </subcellularLocation>
</comment>
<dbReference type="Pfam" id="PF07690">
    <property type="entry name" value="MFS_1"/>
    <property type="match status" value="1"/>
</dbReference>
<dbReference type="GO" id="GO:0005886">
    <property type="term" value="C:plasma membrane"/>
    <property type="evidence" value="ECO:0007669"/>
    <property type="project" value="UniProtKB-SubCell"/>
</dbReference>
<keyword evidence="11" id="KW-1185">Reference proteome</keyword>
<organism evidence="10 11">
    <name type="scientific">Chromohalobacter japonicus</name>
    <dbReference type="NCBI Taxonomy" id="223900"/>
    <lineage>
        <taxon>Bacteria</taxon>
        <taxon>Pseudomonadati</taxon>
        <taxon>Pseudomonadota</taxon>
        <taxon>Gammaproteobacteria</taxon>
        <taxon>Oceanospirillales</taxon>
        <taxon>Halomonadaceae</taxon>
        <taxon>Chromohalobacter</taxon>
    </lineage>
</organism>
<evidence type="ECO:0000313" key="10">
    <source>
        <dbReference type="EMBL" id="OLO13069.1"/>
    </source>
</evidence>
<evidence type="ECO:0000256" key="7">
    <source>
        <dbReference type="ARBA" id="ARBA00023136"/>
    </source>
</evidence>
<feature type="transmembrane region" description="Helical" evidence="8">
    <location>
        <begin position="46"/>
        <end position="66"/>
    </location>
</feature>
<gene>
    <name evidence="10" type="ORF">BTW10_01260</name>
</gene>
<dbReference type="CDD" id="cd17324">
    <property type="entry name" value="MFS_NepI_like"/>
    <property type="match status" value="1"/>
</dbReference>
<dbReference type="InterPro" id="IPR020846">
    <property type="entry name" value="MFS_dom"/>
</dbReference>
<dbReference type="PANTHER" id="PTHR43271">
    <property type="entry name" value="BLL2771 PROTEIN"/>
    <property type="match status" value="1"/>
</dbReference>
<feature type="transmembrane region" description="Helical" evidence="8">
    <location>
        <begin position="103"/>
        <end position="125"/>
    </location>
</feature>
<dbReference type="SUPFAM" id="SSF103473">
    <property type="entry name" value="MFS general substrate transporter"/>
    <property type="match status" value="1"/>
</dbReference>
<keyword evidence="3" id="KW-0813">Transport</keyword>
<dbReference type="RefSeq" id="WP_075367855.1">
    <property type="nucleotide sequence ID" value="NZ_MSDQ01000003.1"/>
</dbReference>
<feature type="transmembrane region" description="Helical" evidence="8">
    <location>
        <begin position="304"/>
        <end position="326"/>
    </location>
</feature>
<keyword evidence="4" id="KW-1003">Cell membrane</keyword>
<evidence type="ECO:0000259" key="9">
    <source>
        <dbReference type="PROSITE" id="PS50850"/>
    </source>
</evidence>